<evidence type="ECO:0000256" key="2">
    <source>
        <dbReference type="SAM" id="Phobius"/>
    </source>
</evidence>
<protein>
    <submittedName>
        <fullName evidence="3">Uncharacterized protein</fullName>
    </submittedName>
</protein>
<accession>A0A0C3G6E1</accession>
<feature type="compositionally biased region" description="Pro residues" evidence="1">
    <location>
        <begin position="160"/>
        <end position="169"/>
    </location>
</feature>
<name>A0A0C3G6E1_PILCF</name>
<feature type="region of interest" description="Disordered" evidence="1">
    <location>
        <begin position="98"/>
        <end position="271"/>
    </location>
</feature>
<feature type="compositionally biased region" description="Low complexity" evidence="1">
    <location>
        <begin position="68"/>
        <end position="77"/>
    </location>
</feature>
<dbReference type="OrthoDB" id="3265603at2759"/>
<feature type="transmembrane region" description="Helical" evidence="2">
    <location>
        <begin position="16"/>
        <end position="40"/>
    </location>
</feature>
<feature type="compositionally biased region" description="Polar residues" evidence="1">
    <location>
        <begin position="170"/>
        <end position="181"/>
    </location>
</feature>
<feature type="compositionally biased region" description="Polar residues" evidence="1">
    <location>
        <begin position="249"/>
        <end position="264"/>
    </location>
</feature>
<reference evidence="4" key="2">
    <citation type="submission" date="2015-01" db="EMBL/GenBank/DDBJ databases">
        <title>Evolutionary Origins and Diversification of the Mycorrhizal Mutualists.</title>
        <authorList>
            <consortium name="DOE Joint Genome Institute"/>
            <consortium name="Mycorrhizal Genomics Consortium"/>
            <person name="Kohler A."/>
            <person name="Kuo A."/>
            <person name="Nagy L.G."/>
            <person name="Floudas D."/>
            <person name="Copeland A."/>
            <person name="Barry K.W."/>
            <person name="Cichocki N."/>
            <person name="Veneault-Fourrey C."/>
            <person name="LaButti K."/>
            <person name="Lindquist E.A."/>
            <person name="Lipzen A."/>
            <person name="Lundell T."/>
            <person name="Morin E."/>
            <person name="Murat C."/>
            <person name="Riley R."/>
            <person name="Ohm R."/>
            <person name="Sun H."/>
            <person name="Tunlid A."/>
            <person name="Henrissat B."/>
            <person name="Grigoriev I.V."/>
            <person name="Hibbett D.S."/>
            <person name="Martin F."/>
        </authorList>
    </citation>
    <scope>NUCLEOTIDE SEQUENCE [LARGE SCALE GENOMIC DNA]</scope>
    <source>
        <strain evidence="4">F 1598</strain>
    </source>
</reference>
<feature type="region of interest" description="Disordered" evidence="1">
    <location>
        <begin position="48"/>
        <end position="78"/>
    </location>
</feature>
<dbReference type="Proteomes" id="UP000054166">
    <property type="component" value="Unassembled WGS sequence"/>
</dbReference>
<dbReference type="EMBL" id="KN832979">
    <property type="protein sequence ID" value="KIM87379.1"/>
    <property type="molecule type" value="Genomic_DNA"/>
</dbReference>
<evidence type="ECO:0000256" key="1">
    <source>
        <dbReference type="SAM" id="MobiDB-lite"/>
    </source>
</evidence>
<keyword evidence="4" id="KW-1185">Reference proteome</keyword>
<keyword evidence="2" id="KW-1133">Transmembrane helix</keyword>
<sequence>MILAGRELPKINGSSAGFIALIVCLSVLIVGLCTAVFILLRDHSPSDEERAVRRQLSQRRREQTQAESSSFTYSSSSIPPVSLARKVGCMFGIGATADEKKRSKKGGKSGKGWIQAGSEDESENEVQPRSISGLQKQGDVEEVHSIKLADRSTARDDGPIDPPFRPPQTPYSQTDSTSSVRLYNPYTPSSTPPPLRTAVTRLRSTDSPSPSSASSLALSSTARVLSGSPEPYAADSIDDIHPPGERHFSTNSGGSISTRTSHTGTKFIESL</sequence>
<evidence type="ECO:0000313" key="3">
    <source>
        <dbReference type="EMBL" id="KIM87379.1"/>
    </source>
</evidence>
<gene>
    <name evidence="3" type="ORF">PILCRDRAFT_814889</name>
</gene>
<proteinExistence type="predicted"/>
<dbReference type="HOGENOM" id="CLU_051883_0_0_1"/>
<dbReference type="InParanoid" id="A0A0C3G6E1"/>
<organism evidence="3 4">
    <name type="scientific">Piloderma croceum (strain F 1598)</name>
    <dbReference type="NCBI Taxonomy" id="765440"/>
    <lineage>
        <taxon>Eukaryota</taxon>
        <taxon>Fungi</taxon>
        <taxon>Dikarya</taxon>
        <taxon>Basidiomycota</taxon>
        <taxon>Agaricomycotina</taxon>
        <taxon>Agaricomycetes</taxon>
        <taxon>Agaricomycetidae</taxon>
        <taxon>Atheliales</taxon>
        <taxon>Atheliaceae</taxon>
        <taxon>Piloderma</taxon>
    </lineage>
</organism>
<feature type="compositionally biased region" description="Basic and acidic residues" evidence="1">
    <location>
        <begin position="138"/>
        <end position="158"/>
    </location>
</feature>
<keyword evidence="2" id="KW-0812">Transmembrane</keyword>
<dbReference type="STRING" id="765440.A0A0C3G6E1"/>
<dbReference type="AlphaFoldDB" id="A0A0C3G6E1"/>
<feature type="compositionally biased region" description="Low complexity" evidence="1">
    <location>
        <begin position="200"/>
        <end position="223"/>
    </location>
</feature>
<reference evidence="3 4" key="1">
    <citation type="submission" date="2014-04" db="EMBL/GenBank/DDBJ databases">
        <authorList>
            <consortium name="DOE Joint Genome Institute"/>
            <person name="Kuo A."/>
            <person name="Tarkka M."/>
            <person name="Buscot F."/>
            <person name="Kohler A."/>
            <person name="Nagy L.G."/>
            <person name="Floudas D."/>
            <person name="Copeland A."/>
            <person name="Barry K.W."/>
            <person name="Cichocki N."/>
            <person name="Veneault-Fourrey C."/>
            <person name="LaButti K."/>
            <person name="Lindquist E.A."/>
            <person name="Lipzen A."/>
            <person name="Lundell T."/>
            <person name="Morin E."/>
            <person name="Murat C."/>
            <person name="Sun H."/>
            <person name="Tunlid A."/>
            <person name="Henrissat B."/>
            <person name="Grigoriev I.V."/>
            <person name="Hibbett D.S."/>
            <person name="Martin F."/>
            <person name="Nordberg H.P."/>
            <person name="Cantor M.N."/>
            <person name="Hua S.X."/>
        </authorList>
    </citation>
    <scope>NUCLEOTIDE SEQUENCE [LARGE SCALE GENOMIC DNA]</scope>
    <source>
        <strain evidence="3 4">F 1598</strain>
    </source>
</reference>
<feature type="compositionally biased region" description="Basic and acidic residues" evidence="1">
    <location>
        <begin position="238"/>
        <end position="248"/>
    </location>
</feature>
<feature type="compositionally biased region" description="Polar residues" evidence="1">
    <location>
        <begin position="125"/>
        <end position="135"/>
    </location>
</feature>
<keyword evidence="2" id="KW-0472">Membrane</keyword>
<evidence type="ECO:0000313" key="4">
    <source>
        <dbReference type="Proteomes" id="UP000054166"/>
    </source>
</evidence>